<evidence type="ECO:0000313" key="2">
    <source>
        <dbReference type="Proteomes" id="UP001374535"/>
    </source>
</evidence>
<dbReference type="EMBL" id="CP144700">
    <property type="protein sequence ID" value="WVZ22319.1"/>
    <property type="molecule type" value="Genomic_DNA"/>
</dbReference>
<feature type="non-terminal residue" evidence="1">
    <location>
        <position position="1"/>
    </location>
</feature>
<organism evidence="1 2">
    <name type="scientific">Vigna mungo</name>
    <name type="common">Black gram</name>
    <name type="synonym">Phaseolus mungo</name>
    <dbReference type="NCBI Taxonomy" id="3915"/>
    <lineage>
        <taxon>Eukaryota</taxon>
        <taxon>Viridiplantae</taxon>
        <taxon>Streptophyta</taxon>
        <taxon>Embryophyta</taxon>
        <taxon>Tracheophyta</taxon>
        <taxon>Spermatophyta</taxon>
        <taxon>Magnoliopsida</taxon>
        <taxon>eudicotyledons</taxon>
        <taxon>Gunneridae</taxon>
        <taxon>Pentapetalae</taxon>
        <taxon>rosids</taxon>
        <taxon>fabids</taxon>
        <taxon>Fabales</taxon>
        <taxon>Fabaceae</taxon>
        <taxon>Papilionoideae</taxon>
        <taxon>50 kb inversion clade</taxon>
        <taxon>NPAAA clade</taxon>
        <taxon>indigoferoid/millettioid clade</taxon>
        <taxon>Phaseoleae</taxon>
        <taxon>Vigna</taxon>
    </lineage>
</organism>
<keyword evidence="2" id="KW-1185">Reference proteome</keyword>
<protein>
    <submittedName>
        <fullName evidence="1">Uncharacterized protein</fullName>
    </submittedName>
</protein>
<sequence>MLIEFMGCFIHLIVHKKEKTVWDTLPFVVDRTQNSSYCIFDGSNCISQGSRILLREVVEIRNTHKAFNGCNLNKPKMFQSFVTLVLHIPLYGGGHCFLRLGTWRLVVA</sequence>
<accession>A0AAQ3P6F6</accession>
<dbReference type="AlphaFoldDB" id="A0AAQ3P6F6"/>
<name>A0AAQ3P6F6_VIGMU</name>
<dbReference type="Proteomes" id="UP001374535">
    <property type="component" value="Chromosome 1"/>
</dbReference>
<gene>
    <name evidence="1" type="ORF">V8G54_000863</name>
</gene>
<proteinExistence type="predicted"/>
<evidence type="ECO:0000313" key="1">
    <source>
        <dbReference type="EMBL" id="WVZ22319.1"/>
    </source>
</evidence>
<reference evidence="1 2" key="1">
    <citation type="journal article" date="2023" name="Life. Sci Alliance">
        <title>Evolutionary insights into 3D genome organization and epigenetic landscape of Vigna mungo.</title>
        <authorList>
            <person name="Junaid A."/>
            <person name="Singh B."/>
            <person name="Bhatia S."/>
        </authorList>
    </citation>
    <scope>NUCLEOTIDE SEQUENCE [LARGE SCALE GENOMIC DNA]</scope>
    <source>
        <strain evidence="1">Urdbean</strain>
    </source>
</reference>